<organism evidence="5 6">
    <name type="scientific">Cryptosporangium aurantiacum</name>
    <dbReference type="NCBI Taxonomy" id="134849"/>
    <lineage>
        <taxon>Bacteria</taxon>
        <taxon>Bacillati</taxon>
        <taxon>Actinomycetota</taxon>
        <taxon>Actinomycetes</taxon>
        <taxon>Cryptosporangiales</taxon>
        <taxon>Cryptosporangiaceae</taxon>
        <taxon>Cryptosporangium</taxon>
    </lineage>
</organism>
<dbReference type="Proteomes" id="UP000184440">
    <property type="component" value="Unassembled WGS sequence"/>
</dbReference>
<evidence type="ECO:0000259" key="4">
    <source>
        <dbReference type="Pfam" id="PF00441"/>
    </source>
</evidence>
<accession>A0A1M7PMV7</accession>
<evidence type="ECO:0000256" key="2">
    <source>
        <dbReference type="ARBA" id="ARBA00022827"/>
    </source>
</evidence>
<dbReference type="InterPro" id="IPR009075">
    <property type="entry name" value="AcylCo_DH/oxidase_C"/>
</dbReference>
<dbReference type="PANTHER" id="PTHR43884">
    <property type="entry name" value="ACYL-COA DEHYDROGENASE"/>
    <property type="match status" value="1"/>
</dbReference>
<dbReference type="STRING" id="134849.SAMN05443668_103516"/>
<keyword evidence="6" id="KW-1185">Reference proteome</keyword>
<evidence type="ECO:0000256" key="3">
    <source>
        <dbReference type="ARBA" id="ARBA00023002"/>
    </source>
</evidence>
<dbReference type="Pfam" id="PF00441">
    <property type="entry name" value="Acyl-CoA_dh_1"/>
    <property type="match status" value="1"/>
</dbReference>
<gene>
    <name evidence="5" type="ORF">SAMN05443668_103516</name>
</gene>
<dbReference type="EMBL" id="FRCS01000003">
    <property type="protein sequence ID" value="SHN18653.1"/>
    <property type="molecule type" value="Genomic_DNA"/>
</dbReference>
<sequence>MSTGLDRDTAEQLTASLHAVFTAAPEHPETALTDLGWDDVRAADPVAATRLLFTAHGRALATSRLLDGVVLDEIPPVSAARRAVLYPYPDGGGLPGRRGVLLGPLDGIDEVVVLTEYAAPVRLPADAVARAAAPASGFDRTSRWLVVDEVPWPDTTPPAGPPPDRAIAAARRALAAELIGVTDSALSLAVEHTTSRTQFGRPIGSFQAVRHRLAEAYVALEAARSTLDAAEADGTPWSAALAKRAAGLAQAGTLRTAVQVCGAMGVAGEGPVHAYVARGAALDALLGGHRSLTASLGAALLSGAELHPVVTMEDA</sequence>
<dbReference type="AlphaFoldDB" id="A0A1M7PMV7"/>
<dbReference type="GO" id="GO:0003995">
    <property type="term" value="F:acyl-CoA dehydrogenase activity"/>
    <property type="evidence" value="ECO:0007669"/>
    <property type="project" value="TreeGrafter"/>
</dbReference>
<dbReference type="OrthoDB" id="8677713at2"/>
<dbReference type="RefSeq" id="WP_073256625.1">
    <property type="nucleotide sequence ID" value="NZ_FRCS01000003.1"/>
</dbReference>
<feature type="domain" description="Acyl-CoA dehydrogenase/oxidase C-terminal" evidence="4">
    <location>
        <begin position="167"/>
        <end position="288"/>
    </location>
</feature>
<dbReference type="PANTHER" id="PTHR43884:SF20">
    <property type="entry name" value="ACYL-COA DEHYDROGENASE FADE28"/>
    <property type="match status" value="1"/>
</dbReference>
<proteinExistence type="predicted"/>
<keyword evidence="2" id="KW-0274">FAD</keyword>
<reference evidence="5 6" key="1">
    <citation type="submission" date="2016-11" db="EMBL/GenBank/DDBJ databases">
        <authorList>
            <person name="Jaros S."/>
            <person name="Januszkiewicz K."/>
            <person name="Wedrychowicz H."/>
        </authorList>
    </citation>
    <scope>NUCLEOTIDE SEQUENCE [LARGE SCALE GENOMIC DNA]</scope>
    <source>
        <strain evidence="5 6">DSM 46144</strain>
    </source>
</reference>
<evidence type="ECO:0000256" key="1">
    <source>
        <dbReference type="ARBA" id="ARBA00022630"/>
    </source>
</evidence>
<protein>
    <submittedName>
        <fullName evidence="5">Acyl-CoA dehydrogenase, C-terminal domain</fullName>
    </submittedName>
</protein>
<name>A0A1M7PMV7_9ACTN</name>
<dbReference type="InterPro" id="IPR036250">
    <property type="entry name" value="AcylCo_DH-like_C"/>
</dbReference>
<dbReference type="Gene3D" id="1.20.140.10">
    <property type="entry name" value="Butyryl-CoA Dehydrogenase, subunit A, domain 3"/>
    <property type="match status" value="1"/>
</dbReference>
<keyword evidence="1" id="KW-0285">Flavoprotein</keyword>
<evidence type="ECO:0000313" key="6">
    <source>
        <dbReference type="Proteomes" id="UP000184440"/>
    </source>
</evidence>
<keyword evidence="3" id="KW-0560">Oxidoreductase</keyword>
<evidence type="ECO:0000313" key="5">
    <source>
        <dbReference type="EMBL" id="SHN18653.1"/>
    </source>
</evidence>
<dbReference type="SUPFAM" id="SSF47203">
    <property type="entry name" value="Acyl-CoA dehydrogenase C-terminal domain-like"/>
    <property type="match status" value="1"/>
</dbReference>